<comment type="caution">
    <text evidence="9">The sequence shown here is derived from an EMBL/GenBank/DDBJ whole genome shotgun (WGS) entry which is preliminary data.</text>
</comment>
<evidence type="ECO:0000256" key="2">
    <source>
        <dbReference type="ARBA" id="ARBA00022723"/>
    </source>
</evidence>
<evidence type="ECO:0000256" key="7">
    <source>
        <dbReference type="SAM" id="MobiDB-lite"/>
    </source>
</evidence>
<name>A0A7J7HQI4_CAMSI</name>
<dbReference type="InterPro" id="IPR036236">
    <property type="entry name" value="Znf_C2H2_sf"/>
</dbReference>
<feature type="domain" description="C2H2-type" evidence="8">
    <location>
        <begin position="28"/>
        <end position="55"/>
    </location>
</feature>
<dbReference type="GO" id="GO:0008270">
    <property type="term" value="F:zinc ion binding"/>
    <property type="evidence" value="ECO:0007669"/>
    <property type="project" value="UniProtKB-KW"/>
</dbReference>
<accession>A0A7J7HQI4</accession>
<dbReference type="Gene3D" id="3.30.160.60">
    <property type="entry name" value="Classic Zinc Finger"/>
    <property type="match status" value="1"/>
</dbReference>
<keyword evidence="3 6" id="KW-0863">Zinc-finger</keyword>
<keyword evidence="5" id="KW-0539">Nucleus</keyword>
<dbReference type="PROSITE" id="PS00028">
    <property type="entry name" value="ZINC_FINGER_C2H2_1"/>
    <property type="match status" value="1"/>
</dbReference>
<keyword evidence="10" id="KW-1185">Reference proteome</keyword>
<sequence>MDHMDMEHEVKIATNNKDEAAGAATKSFPCLFCSRKFHSSQALGGHQNAHKKERSAARKAKRASEYAMTNSNSSSSSSSELVFPDGLFSPSMYIRAHAAGLGSFSGQQLSSDGFGSNGAARFENVMLYRRGNYMNYYYSYGGQFDEDNCRNLWQSSGSNSSSRRCNGRLSQHLSTNNENHQVETGLSDNNNQNLDLSLHL</sequence>
<reference evidence="10" key="1">
    <citation type="journal article" date="2020" name="Nat. Commun.">
        <title>Genome assembly of wild tea tree DASZ reveals pedigree and selection history of tea varieties.</title>
        <authorList>
            <person name="Zhang W."/>
            <person name="Zhang Y."/>
            <person name="Qiu H."/>
            <person name="Guo Y."/>
            <person name="Wan H."/>
            <person name="Zhang X."/>
            <person name="Scossa F."/>
            <person name="Alseekh S."/>
            <person name="Zhang Q."/>
            <person name="Wang P."/>
            <person name="Xu L."/>
            <person name="Schmidt M.H."/>
            <person name="Jia X."/>
            <person name="Li D."/>
            <person name="Zhu A."/>
            <person name="Guo F."/>
            <person name="Chen W."/>
            <person name="Ni D."/>
            <person name="Usadel B."/>
            <person name="Fernie A.R."/>
            <person name="Wen W."/>
        </authorList>
    </citation>
    <scope>NUCLEOTIDE SEQUENCE [LARGE SCALE GENOMIC DNA]</scope>
    <source>
        <strain evidence="10">cv. G240</strain>
    </source>
</reference>
<evidence type="ECO:0000256" key="5">
    <source>
        <dbReference type="ARBA" id="ARBA00023242"/>
    </source>
</evidence>
<evidence type="ECO:0000256" key="6">
    <source>
        <dbReference type="PROSITE-ProRule" id="PRU00042"/>
    </source>
</evidence>
<dbReference type="InterPro" id="IPR013087">
    <property type="entry name" value="Znf_C2H2_type"/>
</dbReference>
<evidence type="ECO:0000313" key="9">
    <source>
        <dbReference type="EMBL" id="KAF5954657.1"/>
    </source>
</evidence>
<dbReference type="GO" id="GO:0009788">
    <property type="term" value="P:negative regulation of abscisic acid-activated signaling pathway"/>
    <property type="evidence" value="ECO:0007669"/>
    <property type="project" value="InterPro"/>
</dbReference>
<evidence type="ECO:0000256" key="4">
    <source>
        <dbReference type="ARBA" id="ARBA00022833"/>
    </source>
</evidence>
<feature type="region of interest" description="Disordered" evidence="7">
    <location>
        <begin position="43"/>
        <end position="81"/>
    </location>
</feature>
<feature type="compositionally biased region" description="Low complexity" evidence="7">
    <location>
        <begin position="186"/>
        <end position="200"/>
    </location>
</feature>
<evidence type="ECO:0000259" key="8">
    <source>
        <dbReference type="PROSITE" id="PS50157"/>
    </source>
</evidence>
<evidence type="ECO:0000256" key="1">
    <source>
        <dbReference type="ARBA" id="ARBA00004123"/>
    </source>
</evidence>
<dbReference type="Proteomes" id="UP000593564">
    <property type="component" value="Unassembled WGS sequence"/>
</dbReference>
<feature type="compositionally biased region" description="Low complexity" evidence="7">
    <location>
        <begin position="70"/>
        <end position="79"/>
    </location>
</feature>
<dbReference type="InterPro" id="IPR044246">
    <property type="entry name" value="ZFP3-like"/>
</dbReference>
<evidence type="ECO:0000256" key="3">
    <source>
        <dbReference type="ARBA" id="ARBA00022771"/>
    </source>
</evidence>
<dbReference type="EMBL" id="JACBKZ010000003">
    <property type="protein sequence ID" value="KAF5954657.1"/>
    <property type="molecule type" value="Genomic_DNA"/>
</dbReference>
<dbReference type="GO" id="GO:0005634">
    <property type="term" value="C:nucleus"/>
    <property type="evidence" value="ECO:0007669"/>
    <property type="project" value="UniProtKB-SubCell"/>
</dbReference>
<proteinExistence type="predicted"/>
<dbReference type="PANTHER" id="PTHR47287:SF17">
    <property type="entry name" value="C2H2 AND C2HC ZINC FINGERS SUPERFAMILY PROTEIN"/>
    <property type="match status" value="1"/>
</dbReference>
<dbReference type="SUPFAM" id="SSF57667">
    <property type="entry name" value="beta-beta-alpha zinc fingers"/>
    <property type="match status" value="1"/>
</dbReference>
<gene>
    <name evidence="9" type="ORF">HYC85_007513</name>
</gene>
<evidence type="ECO:0000313" key="10">
    <source>
        <dbReference type="Proteomes" id="UP000593564"/>
    </source>
</evidence>
<keyword evidence="2" id="KW-0479">Metal-binding</keyword>
<protein>
    <recommendedName>
        <fullName evidence="8">C2H2-type domain-containing protein</fullName>
    </recommendedName>
</protein>
<feature type="region of interest" description="Disordered" evidence="7">
    <location>
        <begin position="179"/>
        <end position="200"/>
    </location>
</feature>
<dbReference type="PROSITE" id="PS50157">
    <property type="entry name" value="ZINC_FINGER_C2H2_2"/>
    <property type="match status" value="1"/>
</dbReference>
<organism evidence="9 10">
    <name type="scientific">Camellia sinensis</name>
    <name type="common">Tea plant</name>
    <name type="synonym">Thea sinensis</name>
    <dbReference type="NCBI Taxonomy" id="4442"/>
    <lineage>
        <taxon>Eukaryota</taxon>
        <taxon>Viridiplantae</taxon>
        <taxon>Streptophyta</taxon>
        <taxon>Embryophyta</taxon>
        <taxon>Tracheophyta</taxon>
        <taxon>Spermatophyta</taxon>
        <taxon>Magnoliopsida</taxon>
        <taxon>eudicotyledons</taxon>
        <taxon>Gunneridae</taxon>
        <taxon>Pentapetalae</taxon>
        <taxon>asterids</taxon>
        <taxon>Ericales</taxon>
        <taxon>Theaceae</taxon>
        <taxon>Camellia</taxon>
    </lineage>
</organism>
<comment type="subcellular location">
    <subcellularLocation>
        <location evidence="1">Nucleus</location>
    </subcellularLocation>
</comment>
<keyword evidence="4" id="KW-0862">Zinc</keyword>
<dbReference type="AlphaFoldDB" id="A0A7J7HQI4"/>
<dbReference type="PANTHER" id="PTHR47287">
    <property type="entry name" value="C2H2 AND C2HC ZINC FINGERS SUPERFAMILY PROTEIN"/>
    <property type="match status" value="1"/>
</dbReference>
<feature type="compositionally biased region" description="Basic residues" evidence="7">
    <location>
        <begin position="48"/>
        <end position="61"/>
    </location>
</feature>
<reference evidence="9 10" key="2">
    <citation type="submission" date="2020-07" db="EMBL/GenBank/DDBJ databases">
        <title>Genome assembly of wild tea tree DASZ reveals pedigree and selection history of tea varieties.</title>
        <authorList>
            <person name="Zhang W."/>
        </authorList>
    </citation>
    <scope>NUCLEOTIDE SEQUENCE [LARGE SCALE GENOMIC DNA]</scope>
    <source>
        <strain evidence="10">cv. G240</strain>
        <tissue evidence="9">Leaf</tissue>
    </source>
</reference>